<reference evidence="3" key="1">
    <citation type="submission" date="2017-09" db="EMBL/GenBank/DDBJ databases">
        <title>Depth-based differentiation of microbial function through sediment-hosted aquifers and enrichment of novel symbionts in the deep terrestrial subsurface.</title>
        <authorList>
            <person name="Probst A.J."/>
            <person name="Ladd B."/>
            <person name="Jarett J.K."/>
            <person name="Geller-Mcgrath D.E."/>
            <person name="Sieber C.M.K."/>
            <person name="Emerson J.B."/>
            <person name="Anantharaman K."/>
            <person name="Thomas B.C."/>
            <person name="Malmstrom R."/>
            <person name="Stieglmeier M."/>
            <person name="Klingl A."/>
            <person name="Woyke T."/>
            <person name="Ryan C.M."/>
            <person name="Banfield J.F."/>
        </authorList>
    </citation>
    <scope>NUCLEOTIDE SEQUENCE [LARGE SCALE GENOMIC DNA]</scope>
</reference>
<organism evidence="2 3">
    <name type="scientific">candidate division WWE3 bacterium CG_4_9_14_0_2_um_filter_48_10</name>
    <dbReference type="NCBI Taxonomy" id="1975078"/>
    <lineage>
        <taxon>Bacteria</taxon>
        <taxon>Katanobacteria</taxon>
    </lineage>
</organism>
<gene>
    <name evidence="2" type="ORF">CO059_00120</name>
</gene>
<dbReference type="PANTHER" id="PTHR38471:SF2">
    <property type="entry name" value="FOUR HELIX BUNDLE PROTEIN"/>
    <property type="match status" value="1"/>
</dbReference>
<dbReference type="PANTHER" id="PTHR38471">
    <property type="entry name" value="FOUR HELIX BUNDLE PROTEIN"/>
    <property type="match status" value="1"/>
</dbReference>
<proteinExistence type="predicted"/>
<dbReference type="Gene3D" id="1.20.1440.60">
    <property type="entry name" value="23S rRNA-intervening sequence"/>
    <property type="match status" value="1"/>
</dbReference>
<dbReference type="SUPFAM" id="SSF158446">
    <property type="entry name" value="IVS-encoded protein-like"/>
    <property type="match status" value="1"/>
</dbReference>
<evidence type="ECO:0000256" key="1">
    <source>
        <dbReference type="SAM" id="MobiDB-lite"/>
    </source>
</evidence>
<dbReference type="Pfam" id="PF05635">
    <property type="entry name" value="23S_rRNA_IVP"/>
    <property type="match status" value="1"/>
</dbReference>
<dbReference type="InterPro" id="IPR012657">
    <property type="entry name" value="23S_rRNA-intervening_sequence"/>
</dbReference>
<evidence type="ECO:0000313" key="2">
    <source>
        <dbReference type="EMBL" id="PJC23215.1"/>
    </source>
</evidence>
<dbReference type="Proteomes" id="UP000228781">
    <property type="component" value="Unassembled WGS sequence"/>
</dbReference>
<feature type="compositionally biased region" description="Polar residues" evidence="1">
    <location>
        <begin position="37"/>
        <end position="48"/>
    </location>
</feature>
<feature type="region of interest" description="Disordered" evidence="1">
    <location>
        <begin position="37"/>
        <end position="59"/>
    </location>
</feature>
<dbReference type="CDD" id="cd16377">
    <property type="entry name" value="23S_rRNA_IVP_like"/>
    <property type="match status" value="1"/>
</dbReference>
<dbReference type="InterPro" id="IPR036583">
    <property type="entry name" value="23S_rRNA_IVS_sf"/>
</dbReference>
<protein>
    <submittedName>
        <fullName evidence="2">Four helix bundle protein</fullName>
    </submittedName>
</protein>
<name>A0A2M8EKG3_UNCKA</name>
<sequence length="122" mass="14100">MSFKFETLDIWKLALELADGVYELTRKFPQDERFELTSQTRRSASSVPANIAEGSGGSSVKDFQNYLDIAIKSIYETVSHLALARRRGYINESKYTEQKNKAEALIRKIKAFKGWLTKRERF</sequence>
<dbReference type="NCBIfam" id="TIGR02436">
    <property type="entry name" value="four helix bundle protein"/>
    <property type="match status" value="1"/>
</dbReference>
<accession>A0A2M8EKG3</accession>
<dbReference type="EMBL" id="PFSK01000003">
    <property type="protein sequence ID" value="PJC23215.1"/>
    <property type="molecule type" value="Genomic_DNA"/>
</dbReference>
<evidence type="ECO:0000313" key="3">
    <source>
        <dbReference type="Proteomes" id="UP000228781"/>
    </source>
</evidence>
<comment type="caution">
    <text evidence="2">The sequence shown here is derived from an EMBL/GenBank/DDBJ whole genome shotgun (WGS) entry which is preliminary data.</text>
</comment>
<dbReference type="AlphaFoldDB" id="A0A2M8EKG3"/>